<dbReference type="Gene3D" id="2.40.70.10">
    <property type="entry name" value="Acid Proteases"/>
    <property type="match status" value="1"/>
</dbReference>
<feature type="compositionally biased region" description="Basic and acidic residues" evidence="1">
    <location>
        <begin position="551"/>
        <end position="573"/>
    </location>
</feature>
<dbReference type="PANTHER" id="PTHR48475:SF2">
    <property type="entry name" value="RIBONUCLEASE H"/>
    <property type="match status" value="1"/>
</dbReference>
<dbReference type="OrthoDB" id="1751727at2759"/>
<evidence type="ECO:0000256" key="1">
    <source>
        <dbReference type="SAM" id="MobiDB-lite"/>
    </source>
</evidence>
<dbReference type="InterPro" id="IPR023213">
    <property type="entry name" value="CAT-like_dom_sf"/>
</dbReference>
<feature type="region of interest" description="Disordered" evidence="1">
    <location>
        <begin position="888"/>
        <end position="908"/>
    </location>
</feature>
<dbReference type="Pfam" id="PF00665">
    <property type="entry name" value="rve"/>
    <property type="match status" value="1"/>
</dbReference>
<keyword evidence="5" id="KW-1185">Reference proteome</keyword>
<dbReference type="PANTHER" id="PTHR48475">
    <property type="entry name" value="RIBONUCLEASE H"/>
    <property type="match status" value="1"/>
</dbReference>
<dbReference type="SUPFAM" id="SSF53098">
    <property type="entry name" value="Ribonuclease H-like"/>
    <property type="match status" value="2"/>
</dbReference>
<dbReference type="InterPro" id="IPR001584">
    <property type="entry name" value="Integrase_cat-core"/>
</dbReference>
<evidence type="ECO:0000313" key="4">
    <source>
        <dbReference type="EMBL" id="VFQ64404.1"/>
    </source>
</evidence>
<feature type="compositionally biased region" description="Basic and acidic residues" evidence="1">
    <location>
        <begin position="894"/>
        <end position="906"/>
    </location>
</feature>
<dbReference type="Pfam" id="PF17921">
    <property type="entry name" value="Integrase_H2C2"/>
    <property type="match status" value="1"/>
</dbReference>
<protein>
    <submittedName>
        <fullName evidence="4">Uncharacterized protein</fullName>
    </submittedName>
</protein>
<dbReference type="Gene3D" id="3.30.420.10">
    <property type="entry name" value="Ribonuclease H-like superfamily/Ribonuclease H"/>
    <property type="match status" value="2"/>
</dbReference>
<name>A0A484KKF1_9ASTE</name>
<dbReference type="EMBL" id="OOIL02000404">
    <property type="protein sequence ID" value="VFQ64404.1"/>
    <property type="molecule type" value="Genomic_DNA"/>
</dbReference>
<gene>
    <name evidence="4" type="ORF">CCAM_LOCUS6180</name>
</gene>
<dbReference type="SUPFAM" id="SSF50630">
    <property type="entry name" value="Acid proteases"/>
    <property type="match status" value="1"/>
</dbReference>
<dbReference type="InterPro" id="IPR012337">
    <property type="entry name" value="RNaseH-like_sf"/>
</dbReference>
<evidence type="ECO:0000259" key="3">
    <source>
        <dbReference type="PROSITE" id="PS50994"/>
    </source>
</evidence>
<dbReference type="InterPro" id="IPR002156">
    <property type="entry name" value="RNaseH_domain"/>
</dbReference>
<sequence>MAVTQTVTVLEHIPVSPPPEATAEVTLPLTFLDVVWLSLPPVHRLVFYRHPVSRTEFVETLLPKMRDSLSKTLQHFSPLAGRAVVSPDHLNLSKICYADGDTVPLVFALSEDGGFDRLASYDHSRPGTDFHPLVPRLPPASRAPDGTITFPVLALQVTLFPDIGLCMGVTNHHIIGDANTIFRFMKAWAFFSSSPPHRHQDSLEPQFLPFYDRTAVKDPKGLGAVFWEYAKSVNLEETLNVHLLPEITDKVRSTFVVTREDIHRLKNHVLTRRPKISHVSSFTVVYSYVWLCLVRSRVEINNNNVDNDGEEMEHFIFPADCRSRLGTPRLPHNYFGNCVVPCMGSVRTKDLTGEEGLVNAAEVVGESIRSQLYNNSEEDGVLSGAEDWLSTISSMKPGRIMGVAGSPKFDYYELDFGWGKAKKLEIPSVDITGAISLSAASKEHGGGGLEAAEQFKEVLAALTPNREIVVEEVAGGPTGGKAGPAGSQGKKKKVRRSQKKKATKPNGKPVMEDALSRLDEEDESSSFERMSAFDRLGDPKSKKPRTSAFERLQDTRSARKGELRDTLKEKRGESTATSKIGSEERRATVGDKGAAELWRMYEQLEKRLDAQNPYRQAVFSEVTPFSRRIMSCPLPDNFKTSKIKAYNETTDPQDHLARFGANVVMYAYPEEIKCRCFLATLEGQACEWFHKLPKGSIDKWSDLAHKFLEHFASSQRQKLPFSHLLNVKIRNGEQLREFINRWEKEARYVQGADDQALIAMLQAALPQGDVRKELRRNPLLNYQEMLARAKYLALEEDDDEPLAQKEKKSGPPVAEGKKRKDYGKGPNPTGYHANRHPVHAVQSLPAPPPGRESYGVQNAPKYCEYHRNSTHNTSECVTLRKEMDQLIERGPPPRSERPSSNEEERQGRRHLGCRFIMGGNTGGDSVSSRKKWKNMVYLAEVQRPPLPKRKKKEPLVFTDEDYPPVLSPHRDALVIKVEISNVIVHRTLVDTGSSVNVMYSNTFKELGLSRNDLKPIHTPLSGFTGDTIEAEGTITVKAGVGDGTHRLWIDMEFMVVQLDCAHHLILGRPGLEDLECVISPVHLCLKFNTPTGVGVAKGNQSLSRSCYVRATKSQARVDENREEGRPRAEPAEEVEEVSLNPIKPERKVKVGKTLPLKLKEQLLEVLQAFKVLFAWDPEDMPGVDPKIICHRLAVDPTHKPVKQKKRFLSSERREFVTKQVTTLQSIGHIREARYPECPNAPSRVSKWGVFLGSFQIEFKPRPAIMGQVLADFVVECTAREVESSGEEPEGSWWTVYTDGSSATDASGGGVVAISLEGFKAYYSVRFRFKVSNNEAEYEALLYGLRLAASLKAERIQVRCDSKLIVGHVTGEFEAKDEQMKKYRDIALELLKAFGAYRIEQVPREENAEADILSKLGPDSPDHIKAMTQEEELLEPRISLGQVLVITLKEPADWIDEITMYLLDGSLPTNPITAKVVKRRAPNYTLECGRLYKRSYNGILLRCLRADEAQKLMEEIHEGICSAHQGAFTMSRKVTLQGYFWPTIIRDCAEYVRRCKVCQEFQRMPGRPATNYTPISTATPFARWGIDLVGILHRGTGNNTYLVVAIDYFTKWVEAAPVPTITEEQMRKFVSKQILCRFGVPQQIITDNGTQFEARGFNEFLQSWGIKHSYAAVGYPQTNGQVENTNHTIVDGLKKKIMECKSAWVEELPYILWTYRTTPRKATGETPFSLTYGFEARAPAETSLLSYRVETFDAQENEENLRVELHLIDERRERAYIRAENYRRQVKSYHDQLVRPRQFKVGDWVLRKREVSRPTDGGKFAKSFEGPYIIKEVLADGTFRLQTPAGGDVPRVWNAANLIKFYQ</sequence>
<dbReference type="InterPro" id="IPR036397">
    <property type="entry name" value="RNaseH_sf"/>
</dbReference>
<dbReference type="Pfam" id="PF03732">
    <property type="entry name" value="Retrotrans_gag"/>
    <property type="match status" value="1"/>
</dbReference>
<accession>A0A484KKF1</accession>
<proteinExistence type="predicted"/>
<feature type="domain" description="Integrase catalytic" evidence="3">
    <location>
        <begin position="1575"/>
        <end position="1734"/>
    </location>
</feature>
<feature type="compositionally biased region" description="Basic residues" evidence="1">
    <location>
        <begin position="489"/>
        <end position="503"/>
    </location>
</feature>
<dbReference type="Pfam" id="PF13456">
    <property type="entry name" value="RVT_3"/>
    <property type="match status" value="1"/>
</dbReference>
<dbReference type="InterPro" id="IPR041588">
    <property type="entry name" value="Integrase_H2C2"/>
</dbReference>
<dbReference type="CDD" id="cd09279">
    <property type="entry name" value="RNase_HI_like"/>
    <property type="match status" value="1"/>
</dbReference>
<dbReference type="Pfam" id="PF02458">
    <property type="entry name" value="Transferase"/>
    <property type="match status" value="1"/>
</dbReference>
<organism evidence="4 5">
    <name type="scientific">Cuscuta campestris</name>
    <dbReference type="NCBI Taxonomy" id="132261"/>
    <lineage>
        <taxon>Eukaryota</taxon>
        <taxon>Viridiplantae</taxon>
        <taxon>Streptophyta</taxon>
        <taxon>Embryophyta</taxon>
        <taxon>Tracheophyta</taxon>
        <taxon>Spermatophyta</taxon>
        <taxon>Magnoliopsida</taxon>
        <taxon>eudicotyledons</taxon>
        <taxon>Gunneridae</taxon>
        <taxon>Pentapetalae</taxon>
        <taxon>asterids</taxon>
        <taxon>lamiids</taxon>
        <taxon>Solanales</taxon>
        <taxon>Convolvulaceae</taxon>
        <taxon>Cuscuteae</taxon>
        <taxon>Cuscuta</taxon>
        <taxon>Cuscuta subgen. Grammica</taxon>
        <taxon>Cuscuta sect. Cleistogrammica</taxon>
    </lineage>
</organism>
<feature type="region of interest" description="Disordered" evidence="1">
    <location>
        <begin position="797"/>
        <end position="835"/>
    </location>
</feature>
<dbReference type="InterPro" id="IPR005162">
    <property type="entry name" value="Retrotrans_gag_dom"/>
</dbReference>
<reference evidence="4 5" key="1">
    <citation type="submission" date="2018-04" db="EMBL/GenBank/DDBJ databases">
        <authorList>
            <person name="Vogel A."/>
        </authorList>
    </citation>
    <scope>NUCLEOTIDE SEQUENCE [LARGE SCALE GENOMIC DNA]</scope>
</reference>
<dbReference type="Proteomes" id="UP000595140">
    <property type="component" value="Unassembled WGS sequence"/>
</dbReference>
<feature type="region of interest" description="Disordered" evidence="1">
    <location>
        <begin position="473"/>
        <end position="587"/>
    </location>
</feature>
<evidence type="ECO:0000259" key="2">
    <source>
        <dbReference type="PROSITE" id="PS50879"/>
    </source>
</evidence>
<dbReference type="InterPro" id="IPR021109">
    <property type="entry name" value="Peptidase_aspartic_dom_sf"/>
</dbReference>
<dbReference type="GO" id="GO:0004523">
    <property type="term" value="F:RNA-DNA hybrid ribonuclease activity"/>
    <property type="evidence" value="ECO:0007669"/>
    <property type="project" value="InterPro"/>
</dbReference>
<feature type="domain" description="RNase H type-1" evidence="2">
    <location>
        <begin position="1289"/>
        <end position="1418"/>
    </location>
</feature>
<dbReference type="Gene3D" id="3.30.559.10">
    <property type="entry name" value="Chloramphenicol acetyltransferase-like domain"/>
    <property type="match status" value="2"/>
</dbReference>
<evidence type="ECO:0000313" key="5">
    <source>
        <dbReference type="Proteomes" id="UP000595140"/>
    </source>
</evidence>
<dbReference type="Gene3D" id="1.10.340.70">
    <property type="match status" value="1"/>
</dbReference>
<feature type="compositionally biased region" description="Basic and acidic residues" evidence="1">
    <location>
        <begin position="531"/>
        <end position="541"/>
    </location>
</feature>
<dbReference type="GO" id="GO:0015074">
    <property type="term" value="P:DNA integration"/>
    <property type="evidence" value="ECO:0007669"/>
    <property type="project" value="InterPro"/>
</dbReference>
<dbReference type="GO" id="GO:0003676">
    <property type="term" value="F:nucleic acid binding"/>
    <property type="evidence" value="ECO:0007669"/>
    <property type="project" value="InterPro"/>
</dbReference>
<dbReference type="CDD" id="cd00303">
    <property type="entry name" value="retropepsin_like"/>
    <property type="match status" value="1"/>
</dbReference>
<dbReference type="PROSITE" id="PS50994">
    <property type="entry name" value="INTEGRASE"/>
    <property type="match status" value="1"/>
</dbReference>
<dbReference type="PROSITE" id="PS50879">
    <property type="entry name" value="RNASE_H_1"/>
    <property type="match status" value="1"/>
</dbReference>